<organism evidence="1 2">
    <name type="scientific">Roseococcus suduntuyensis</name>
    <dbReference type="NCBI Taxonomy" id="455361"/>
    <lineage>
        <taxon>Bacteria</taxon>
        <taxon>Pseudomonadati</taxon>
        <taxon>Pseudomonadota</taxon>
        <taxon>Alphaproteobacteria</taxon>
        <taxon>Acetobacterales</taxon>
        <taxon>Roseomonadaceae</taxon>
        <taxon>Roseococcus</taxon>
    </lineage>
</organism>
<proteinExistence type="predicted"/>
<evidence type="ECO:0000313" key="1">
    <source>
        <dbReference type="EMBL" id="MBB3900507.1"/>
    </source>
</evidence>
<keyword evidence="2" id="KW-1185">Reference proteome</keyword>
<dbReference type="Proteomes" id="UP000553193">
    <property type="component" value="Unassembled WGS sequence"/>
</dbReference>
<comment type="caution">
    <text evidence="1">The sequence shown here is derived from an EMBL/GenBank/DDBJ whole genome shotgun (WGS) entry which is preliminary data.</text>
</comment>
<evidence type="ECO:0000313" key="2">
    <source>
        <dbReference type="Proteomes" id="UP000553193"/>
    </source>
</evidence>
<name>A0A840AHP2_9PROT</name>
<dbReference type="RefSeq" id="WP_184386737.1">
    <property type="nucleotide sequence ID" value="NZ_JACIDJ010000013.1"/>
</dbReference>
<accession>A0A840AHP2</accession>
<dbReference type="EMBL" id="JACIDJ010000013">
    <property type="protein sequence ID" value="MBB3900507.1"/>
    <property type="molecule type" value="Genomic_DNA"/>
</dbReference>
<reference evidence="1 2" key="1">
    <citation type="submission" date="2020-08" db="EMBL/GenBank/DDBJ databases">
        <title>Genomic Encyclopedia of Type Strains, Phase IV (KMG-IV): sequencing the most valuable type-strain genomes for metagenomic binning, comparative biology and taxonomic classification.</title>
        <authorList>
            <person name="Goeker M."/>
        </authorList>
    </citation>
    <scope>NUCLEOTIDE SEQUENCE [LARGE SCALE GENOMIC DNA]</scope>
    <source>
        <strain evidence="1 2">DSM 19979</strain>
    </source>
</reference>
<sequence>MLRGAIEKVQGNTVGGWIYSPSVDLRGLTVLAFVDSLCVGGGKVEIKRNDLAEAGLDDGRFGFSFPVTLADPADGKRLIVKLEGSDALLVQATSRIVGAAGPAPKLPQGALGMTLETLQWMQGRGWLSQSDYDFLRFFRQLGVYDRTLTIPVERPDRLEADVRDPAHAVGELMGLMHLGSVETVRVNLPSTGDVAAFLKKQGTMPSVIALWARERARLDIVEGSHLQADRASSKASVEYALGPDRLLFIDARCTFGEQMLPPPPSGIEVFLNAAEVSREAIAPFKTASAEMSKSPMRASGGARR</sequence>
<protein>
    <submittedName>
        <fullName evidence="1">Uncharacterized protein</fullName>
    </submittedName>
</protein>
<gene>
    <name evidence="1" type="ORF">GGQ83_003985</name>
</gene>
<dbReference type="AlphaFoldDB" id="A0A840AHP2"/>